<sequence>MGVADLTPWQDIILQTPFLLFTATVILALRFNQTRVIYIVLFLALAWASTGKVENIDYFSFHPSLFFISQLLVLMAFSFDQNKVVWGRHGLLRILILFALLAINYRFNQSITVNEWLSAQVLPTGSESKLSPYFQIEFIVSALCLFTLAIRQVLKPSQLNASIWALAFGVIVMNFGDFTYHTIILSYCLFGVLIIHAVLTDSYQMAFSDELTGLSARRALLQSSISLGKKYTVAMMDVDHFKKFNDTYGHDVGDQVLRLVASKINGVKGGGKAYRYGGEEFTIVFPNKSVAYAIPFLEQVREEIANYQMAIRSDDRPEDKKQGKSDRKKSKAASKFVNVTISIGVAEREGNLKEFDQVLKQADEALYRAKQAGRNCLAE</sequence>
<feature type="domain" description="GGDEF" evidence="5">
    <location>
        <begin position="229"/>
        <end position="379"/>
    </location>
</feature>
<organism evidence="6 7">
    <name type="scientific">Psychrosphaera ytuae</name>
    <dbReference type="NCBI Taxonomy" id="2820710"/>
    <lineage>
        <taxon>Bacteria</taxon>
        <taxon>Pseudomonadati</taxon>
        <taxon>Pseudomonadota</taxon>
        <taxon>Gammaproteobacteria</taxon>
        <taxon>Alteromonadales</taxon>
        <taxon>Pseudoalteromonadaceae</taxon>
        <taxon>Psychrosphaera</taxon>
    </lineage>
</organism>
<dbReference type="GO" id="GO:0005886">
    <property type="term" value="C:plasma membrane"/>
    <property type="evidence" value="ECO:0007669"/>
    <property type="project" value="TreeGrafter"/>
</dbReference>
<feature type="region of interest" description="Disordered" evidence="3">
    <location>
        <begin position="312"/>
        <end position="333"/>
    </location>
</feature>
<evidence type="ECO:0000256" key="2">
    <source>
        <dbReference type="ARBA" id="ARBA00034247"/>
    </source>
</evidence>
<feature type="transmembrane region" description="Helical" evidence="4">
    <location>
        <begin position="36"/>
        <end position="53"/>
    </location>
</feature>
<reference evidence="6" key="1">
    <citation type="submission" date="2021-03" db="EMBL/GenBank/DDBJ databases">
        <title>Description of Psychrosphaera ytuae sp. nov. isolated from deep sea sediment of South China Sea.</title>
        <authorList>
            <person name="Zhang J."/>
            <person name="Xu X.-D."/>
        </authorList>
    </citation>
    <scope>NUCLEOTIDE SEQUENCE</scope>
    <source>
        <strain evidence="6">MTZ26</strain>
    </source>
</reference>
<dbReference type="InterPro" id="IPR000160">
    <property type="entry name" value="GGDEF_dom"/>
</dbReference>
<dbReference type="InterPro" id="IPR043128">
    <property type="entry name" value="Rev_trsase/Diguanyl_cyclase"/>
</dbReference>
<evidence type="ECO:0000313" key="6">
    <source>
        <dbReference type="EMBL" id="QTH65402.1"/>
    </source>
</evidence>
<feature type="transmembrane region" description="Helical" evidence="4">
    <location>
        <begin position="91"/>
        <end position="107"/>
    </location>
</feature>
<dbReference type="InterPro" id="IPR029787">
    <property type="entry name" value="Nucleotide_cyclase"/>
</dbReference>
<dbReference type="Pfam" id="PF00990">
    <property type="entry name" value="GGDEF"/>
    <property type="match status" value="2"/>
</dbReference>
<dbReference type="EMBL" id="CP072110">
    <property type="protein sequence ID" value="QTH65402.1"/>
    <property type="molecule type" value="Genomic_DNA"/>
</dbReference>
<evidence type="ECO:0000256" key="1">
    <source>
        <dbReference type="ARBA" id="ARBA00012528"/>
    </source>
</evidence>
<dbReference type="GO" id="GO:1902201">
    <property type="term" value="P:negative regulation of bacterial-type flagellum-dependent cell motility"/>
    <property type="evidence" value="ECO:0007669"/>
    <property type="project" value="TreeGrafter"/>
</dbReference>
<gene>
    <name evidence="6" type="ORF">J1N51_13130</name>
</gene>
<dbReference type="AlphaFoldDB" id="A0A975DDY8"/>
<feature type="transmembrane region" description="Helical" evidence="4">
    <location>
        <begin position="132"/>
        <end position="150"/>
    </location>
</feature>
<name>A0A975DDY8_9GAMM</name>
<dbReference type="EC" id="2.7.7.65" evidence="1"/>
<dbReference type="GO" id="GO:0043709">
    <property type="term" value="P:cell adhesion involved in single-species biofilm formation"/>
    <property type="evidence" value="ECO:0007669"/>
    <property type="project" value="TreeGrafter"/>
</dbReference>
<keyword evidence="4" id="KW-0472">Membrane</keyword>
<dbReference type="KEGG" id="psym:J1N51_13130"/>
<feature type="transmembrane region" description="Helical" evidence="4">
    <location>
        <begin position="12"/>
        <end position="29"/>
    </location>
</feature>
<protein>
    <recommendedName>
        <fullName evidence="1">diguanylate cyclase</fullName>
        <ecNumber evidence="1">2.7.7.65</ecNumber>
    </recommendedName>
</protein>
<dbReference type="NCBIfam" id="TIGR00254">
    <property type="entry name" value="GGDEF"/>
    <property type="match status" value="1"/>
</dbReference>
<dbReference type="Gene3D" id="3.30.70.270">
    <property type="match status" value="1"/>
</dbReference>
<evidence type="ECO:0000259" key="5">
    <source>
        <dbReference type="PROSITE" id="PS50887"/>
    </source>
</evidence>
<dbReference type="SMART" id="SM00267">
    <property type="entry name" value="GGDEF"/>
    <property type="match status" value="1"/>
</dbReference>
<feature type="transmembrane region" description="Helical" evidence="4">
    <location>
        <begin position="159"/>
        <end position="176"/>
    </location>
</feature>
<dbReference type="GO" id="GO:0052621">
    <property type="term" value="F:diguanylate cyclase activity"/>
    <property type="evidence" value="ECO:0007669"/>
    <property type="project" value="UniProtKB-EC"/>
</dbReference>
<dbReference type="PANTHER" id="PTHR45138:SF9">
    <property type="entry name" value="DIGUANYLATE CYCLASE DGCM-RELATED"/>
    <property type="match status" value="1"/>
</dbReference>
<proteinExistence type="predicted"/>
<accession>A0A975DDY8</accession>
<evidence type="ECO:0000313" key="7">
    <source>
        <dbReference type="Proteomes" id="UP000682739"/>
    </source>
</evidence>
<feature type="compositionally biased region" description="Basic and acidic residues" evidence="3">
    <location>
        <begin position="312"/>
        <end position="325"/>
    </location>
</feature>
<dbReference type="PANTHER" id="PTHR45138">
    <property type="entry name" value="REGULATORY COMPONENTS OF SENSORY TRANSDUCTION SYSTEM"/>
    <property type="match status" value="1"/>
</dbReference>
<evidence type="ECO:0000256" key="3">
    <source>
        <dbReference type="SAM" id="MobiDB-lite"/>
    </source>
</evidence>
<evidence type="ECO:0000256" key="4">
    <source>
        <dbReference type="SAM" id="Phobius"/>
    </source>
</evidence>
<dbReference type="CDD" id="cd01949">
    <property type="entry name" value="GGDEF"/>
    <property type="match status" value="1"/>
</dbReference>
<dbReference type="PROSITE" id="PS50887">
    <property type="entry name" value="GGDEF"/>
    <property type="match status" value="1"/>
</dbReference>
<keyword evidence="4" id="KW-0812">Transmembrane</keyword>
<feature type="transmembrane region" description="Helical" evidence="4">
    <location>
        <begin position="59"/>
        <end position="79"/>
    </location>
</feature>
<comment type="catalytic activity">
    <reaction evidence="2">
        <text>2 GTP = 3',3'-c-di-GMP + 2 diphosphate</text>
        <dbReference type="Rhea" id="RHEA:24898"/>
        <dbReference type="ChEBI" id="CHEBI:33019"/>
        <dbReference type="ChEBI" id="CHEBI:37565"/>
        <dbReference type="ChEBI" id="CHEBI:58805"/>
        <dbReference type="EC" id="2.7.7.65"/>
    </reaction>
</comment>
<dbReference type="InterPro" id="IPR050469">
    <property type="entry name" value="Diguanylate_Cyclase"/>
</dbReference>
<keyword evidence="4" id="KW-1133">Transmembrane helix</keyword>
<dbReference type="SUPFAM" id="SSF55073">
    <property type="entry name" value="Nucleotide cyclase"/>
    <property type="match status" value="1"/>
</dbReference>
<dbReference type="Proteomes" id="UP000682739">
    <property type="component" value="Chromosome"/>
</dbReference>
<keyword evidence="7" id="KW-1185">Reference proteome</keyword>